<organism evidence="1 2">
    <name type="scientific">Panagrellus redivivus</name>
    <name type="common">Microworm</name>
    <dbReference type="NCBI Taxonomy" id="6233"/>
    <lineage>
        <taxon>Eukaryota</taxon>
        <taxon>Metazoa</taxon>
        <taxon>Ecdysozoa</taxon>
        <taxon>Nematoda</taxon>
        <taxon>Chromadorea</taxon>
        <taxon>Rhabditida</taxon>
        <taxon>Tylenchina</taxon>
        <taxon>Panagrolaimomorpha</taxon>
        <taxon>Panagrolaimoidea</taxon>
        <taxon>Panagrolaimidae</taxon>
        <taxon>Panagrellus</taxon>
    </lineage>
</organism>
<reference evidence="2" key="2">
    <citation type="submission" date="2020-10" db="UniProtKB">
        <authorList>
            <consortium name="WormBaseParasite"/>
        </authorList>
    </citation>
    <scope>IDENTIFICATION</scope>
</reference>
<dbReference type="InterPro" id="IPR011047">
    <property type="entry name" value="Quinoprotein_ADH-like_sf"/>
</dbReference>
<proteinExistence type="predicted"/>
<protein>
    <submittedName>
        <fullName evidence="2">WD_REPEATS_REGION domain-containing protein</fullName>
    </submittedName>
</protein>
<accession>A0A7E4W269</accession>
<dbReference type="WBParaSite" id="Pan_g6256.t1">
    <property type="protein sequence ID" value="Pan_g6256.t1"/>
    <property type="gene ID" value="Pan_g6256"/>
</dbReference>
<evidence type="ECO:0000313" key="1">
    <source>
        <dbReference type="Proteomes" id="UP000492821"/>
    </source>
</evidence>
<name>A0A7E4W269_PANRE</name>
<dbReference type="AlphaFoldDB" id="A0A7E4W269"/>
<evidence type="ECO:0000313" key="2">
    <source>
        <dbReference type="WBParaSite" id="Pan_g6256.t1"/>
    </source>
</evidence>
<dbReference type="SUPFAM" id="SSF50998">
    <property type="entry name" value="Quinoprotein alcohol dehydrogenase-like"/>
    <property type="match status" value="1"/>
</dbReference>
<dbReference type="Proteomes" id="UP000492821">
    <property type="component" value="Unassembled WGS sequence"/>
</dbReference>
<sequence>MVADRFQTTATTTVTIESTWQNREVVKTDASVETLPLVRRDIACSPPPPCYASTQTEVSAEERLSARGILISKDCVNALLDAIDDARNTAHLFERLETFHRTDELRLALFRRTPIEEAADLPISSLKCGRNARTAILFGYRAHESWCSHVGKVIITQRSRNYSIPLGSCPTQVAFGQQQQVIIATASGEMLVTFEGETLWQSDTIHAEAVTSFRWVSPQLLLSAGLDGRLVLSSLNSTSLEAVRSTAIAVSDLPRSLRRNNATSRRTGIVGITGSGRRDVFLAGETGALWSLDADSLSVSAIGADPEGIEQVYYVGDSFVTVSAAHKLRSTTRDGLSHADLSPGVTVEADLAISGDTILMIDSTKSTAGPIIGFSIEKGEEILRYEDGKFLAIAVNDDNEVIAVDEQMQLNVLQFV</sequence>
<keyword evidence="1" id="KW-1185">Reference proteome</keyword>
<reference evidence="1" key="1">
    <citation type="journal article" date="2013" name="Genetics">
        <title>The draft genome and transcriptome of Panagrellus redivivus are shaped by the harsh demands of a free-living lifestyle.</title>
        <authorList>
            <person name="Srinivasan J."/>
            <person name="Dillman A.R."/>
            <person name="Macchietto M.G."/>
            <person name="Heikkinen L."/>
            <person name="Lakso M."/>
            <person name="Fracchia K.M."/>
            <person name="Antoshechkin I."/>
            <person name="Mortazavi A."/>
            <person name="Wong G."/>
            <person name="Sternberg P.W."/>
        </authorList>
    </citation>
    <scope>NUCLEOTIDE SEQUENCE [LARGE SCALE GENOMIC DNA]</scope>
    <source>
        <strain evidence="1">MT8872</strain>
    </source>
</reference>